<feature type="domain" description="PiggyBac transposable element-derived protein" evidence="2">
    <location>
        <begin position="323"/>
        <end position="643"/>
    </location>
</feature>
<keyword evidence="4" id="KW-1185">Reference proteome</keyword>
<protein>
    <recommendedName>
        <fullName evidence="2">PiggyBac transposable element-derived protein domain-containing protein</fullName>
    </recommendedName>
</protein>
<comment type="caution">
    <text evidence="3">The sequence shown here is derived from an EMBL/GenBank/DDBJ whole genome shotgun (WGS) entry which is preliminary data.</text>
</comment>
<dbReference type="EMBL" id="JACKWZ010000126">
    <property type="protein sequence ID" value="KAF9414743.1"/>
    <property type="molecule type" value="Genomic_DNA"/>
</dbReference>
<feature type="non-terminal residue" evidence="3">
    <location>
        <position position="693"/>
    </location>
</feature>
<name>A0A835GD18_SPOEX</name>
<evidence type="ECO:0000313" key="4">
    <source>
        <dbReference type="Proteomes" id="UP000648187"/>
    </source>
</evidence>
<feature type="compositionally biased region" description="Basic and acidic residues" evidence="1">
    <location>
        <begin position="89"/>
        <end position="110"/>
    </location>
</feature>
<gene>
    <name evidence="3" type="ORF">HW555_007439</name>
</gene>
<dbReference type="InterPro" id="IPR029526">
    <property type="entry name" value="PGBD"/>
</dbReference>
<sequence length="693" mass="77993">DHQSAVLTSSILSGKLLPLVSGSNRATRPAITGVVPNMAVGSQGIVVDVLEMKGAAIEPILIAVEHAPIPIFLSTVGCSDGGTAHSQSAKREGHSEDLGHKVKDHDEDSLHDEGYGNEYNKIITIFISYLIKIVFETGASSSQSYADEGIRTGLADVLVKPKEDDTSDHPHDAAAHSLQQQAAFEQVQVVWLGLISFSGDLLRHLCQGIWNKHPVTSRYLGPTASMTITKDTTIVPDVARPVRNRSMIYLMDFKRIDCYNLPLPLPGVADQNQNFSESAENAILSEAADETEGDWMEGPFVPETLPSTRPSPGTLIPGNASMTPIQYWEVFFNSSFLTTLATMTNEHASRIITGLVKPESRLKRWKPTNATELKTFLGILFFMLTVVLSGKYMSRDRFLIILRMLYFKYESKEIEHPYEKVNSLIEYFNNTMKNSVYPERELTIDGSWVLIKGRQTRRQYKRHNFIKLHVLADPKGLVHRINMNKRPANSEVSGTEHAKKVVLKLVEDYLNAGHSLYMDDTYNSVDLAESLLRQNTYCTGTLRSKTRGNPVSVISKRLTSGKKMKKVYLCVMKWKGSRKVLALSTEHKPDILSKPEIIDKYNKFIKGVDRHEQMLSNYPFEHKTKWYKKVGIHIMQMMFVNSFVMFKESTGKIISLDKYRDEILRFLLPPAPETVSVSPTHMPKEVDRDSKGV</sequence>
<dbReference type="Proteomes" id="UP000648187">
    <property type="component" value="Unassembled WGS sequence"/>
</dbReference>
<accession>A0A835GD18</accession>
<evidence type="ECO:0000313" key="3">
    <source>
        <dbReference type="EMBL" id="KAF9414743.1"/>
    </source>
</evidence>
<dbReference type="PANTHER" id="PTHR46599:SF3">
    <property type="entry name" value="PIGGYBAC TRANSPOSABLE ELEMENT-DERIVED PROTEIN 4"/>
    <property type="match status" value="1"/>
</dbReference>
<feature type="region of interest" description="Disordered" evidence="1">
    <location>
        <begin position="83"/>
        <end position="110"/>
    </location>
</feature>
<dbReference type="Pfam" id="PF13843">
    <property type="entry name" value="DDE_Tnp_1_7"/>
    <property type="match status" value="1"/>
</dbReference>
<evidence type="ECO:0000259" key="2">
    <source>
        <dbReference type="Pfam" id="PF13843"/>
    </source>
</evidence>
<reference evidence="3" key="1">
    <citation type="submission" date="2020-08" db="EMBL/GenBank/DDBJ databases">
        <title>Spodoptera exigua strain:BAW_Kor-Di-RS1 Genome sequencing and assembly.</title>
        <authorList>
            <person name="Kim J."/>
            <person name="Nam H.Y."/>
            <person name="Kwon M."/>
            <person name="Choi J.H."/>
            <person name="Cho S.R."/>
            <person name="Kim G.-H."/>
        </authorList>
    </citation>
    <scope>NUCLEOTIDE SEQUENCE</scope>
    <source>
        <strain evidence="3">BAW_Kor-Di-RS1</strain>
        <tissue evidence="3">Whole-body</tissue>
    </source>
</reference>
<organism evidence="3 4">
    <name type="scientific">Spodoptera exigua</name>
    <name type="common">Beet armyworm</name>
    <name type="synonym">Noctua fulgens</name>
    <dbReference type="NCBI Taxonomy" id="7107"/>
    <lineage>
        <taxon>Eukaryota</taxon>
        <taxon>Metazoa</taxon>
        <taxon>Ecdysozoa</taxon>
        <taxon>Arthropoda</taxon>
        <taxon>Hexapoda</taxon>
        <taxon>Insecta</taxon>
        <taxon>Pterygota</taxon>
        <taxon>Neoptera</taxon>
        <taxon>Endopterygota</taxon>
        <taxon>Lepidoptera</taxon>
        <taxon>Glossata</taxon>
        <taxon>Ditrysia</taxon>
        <taxon>Noctuoidea</taxon>
        <taxon>Noctuidae</taxon>
        <taxon>Amphipyrinae</taxon>
        <taxon>Spodoptera</taxon>
    </lineage>
</organism>
<dbReference type="AlphaFoldDB" id="A0A835GD18"/>
<proteinExistence type="predicted"/>
<evidence type="ECO:0000256" key="1">
    <source>
        <dbReference type="SAM" id="MobiDB-lite"/>
    </source>
</evidence>
<dbReference type="PANTHER" id="PTHR46599">
    <property type="entry name" value="PIGGYBAC TRANSPOSABLE ELEMENT-DERIVED PROTEIN 4"/>
    <property type="match status" value="1"/>
</dbReference>